<dbReference type="AlphaFoldDB" id="A0A1I7VNK6"/>
<reference evidence="4" key="2">
    <citation type="submission" date="2016-11" db="UniProtKB">
        <authorList>
            <consortium name="WormBaseParasite"/>
        </authorList>
    </citation>
    <scope>IDENTIFICATION</scope>
</reference>
<accession>A0A1I7VNK6</accession>
<evidence type="ECO:0000313" key="4">
    <source>
        <dbReference type="WBParaSite" id="EN70_4522"/>
    </source>
</evidence>
<keyword evidence="1" id="KW-0472">Membrane</keyword>
<evidence type="ECO:0000313" key="3">
    <source>
        <dbReference type="Proteomes" id="UP000095285"/>
    </source>
</evidence>
<gene>
    <name evidence="2 4" type="ORF">LOAG_04063</name>
</gene>
<sequence>MDGRIRSTTIQMPNGKELDRSINTLCPMEIHGSKDIEENLENKTEGPIASQTRSAKALQTHVESKDKSNFSVKTLLLITMISLMSIQVVAIKNCKWNSGVLNIPEV</sequence>
<reference evidence="2 3" key="1">
    <citation type="submission" date="2012-04" db="EMBL/GenBank/DDBJ databases">
        <title>The Genome Sequence of Loa loa.</title>
        <authorList>
            <consortium name="The Broad Institute Genome Sequencing Platform"/>
            <consortium name="Broad Institute Genome Sequencing Center for Infectious Disease"/>
            <person name="Nutman T.B."/>
            <person name="Fink D.L."/>
            <person name="Russ C."/>
            <person name="Young S."/>
            <person name="Zeng Q."/>
            <person name="Gargeya S."/>
            <person name="Alvarado L."/>
            <person name="Berlin A."/>
            <person name="Chapman S.B."/>
            <person name="Chen Z."/>
            <person name="Freedman E."/>
            <person name="Gellesch M."/>
            <person name="Goldberg J."/>
            <person name="Griggs A."/>
            <person name="Gujja S."/>
            <person name="Heilman E.R."/>
            <person name="Heiman D."/>
            <person name="Howarth C."/>
            <person name="Mehta T."/>
            <person name="Neiman D."/>
            <person name="Pearson M."/>
            <person name="Roberts A."/>
            <person name="Saif S."/>
            <person name="Shea T."/>
            <person name="Shenoy N."/>
            <person name="Sisk P."/>
            <person name="Stolte C."/>
            <person name="Sykes S."/>
            <person name="White J."/>
            <person name="Yandava C."/>
            <person name="Haas B."/>
            <person name="Henn M.R."/>
            <person name="Nusbaum C."/>
            <person name="Birren B."/>
        </authorList>
    </citation>
    <scope>NUCLEOTIDE SEQUENCE [LARGE SCALE GENOMIC DNA]</scope>
</reference>
<protein>
    <submittedName>
        <fullName evidence="4">NKG2-D type II integral membrane protein</fullName>
    </submittedName>
</protein>
<keyword evidence="3" id="KW-1185">Reference proteome</keyword>
<dbReference type="OrthoDB" id="5870116at2759"/>
<feature type="transmembrane region" description="Helical" evidence="1">
    <location>
        <begin position="74"/>
        <end position="91"/>
    </location>
</feature>
<dbReference type="OMA" id="CANTCNT"/>
<dbReference type="RefSeq" id="XP_003139648.1">
    <property type="nucleotide sequence ID" value="XM_003139600.1"/>
</dbReference>
<keyword evidence="1" id="KW-0812">Transmembrane</keyword>
<organism evidence="3 4">
    <name type="scientific">Loa loa</name>
    <name type="common">Eye worm</name>
    <name type="synonym">Filaria loa</name>
    <dbReference type="NCBI Taxonomy" id="7209"/>
    <lineage>
        <taxon>Eukaryota</taxon>
        <taxon>Metazoa</taxon>
        <taxon>Ecdysozoa</taxon>
        <taxon>Nematoda</taxon>
        <taxon>Chromadorea</taxon>
        <taxon>Rhabditida</taxon>
        <taxon>Spirurina</taxon>
        <taxon>Spiruromorpha</taxon>
        <taxon>Filarioidea</taxon>
        <taxon>Onchocercidae</taxon>
        <taxon>Loa</taxon>
    </lineage>
</organism>
<dbReference type="Proteomes" id="UP000095285">
    <property type="component" value="Unassembled WGS sequence"/>
</dbReference>
<dbReference type="WBParaSite" id="EN70_4522">
    <property type="protein sequence ID" value="EN70_4522"/>
    <property type="gene ID" value="EN70_4522"/>
</dbReference>
<keyword evidence="1" id="KW-1133">Transmembrane helix</keyword>
<dbReference type="KEGG" id="loa:LOAG_04063"/>
<proteinExistence type="predicted"/>
<name>A0A1I7VNK6_LOALO</name>
<dbReference type="EMBL" id="JH712067">
    <property type="protein sequence ID" value="EFO24427.1"/>
    <property type="molecule type" value="Genomic_DNA"/>
</dbReference>
<evidence type="ECO:0000313" key="2">
    <source>
        <dbReference type="EMBL" id="EFO24427.1"/>
    </source>
</evidence>
<dbReference type="CTD" id="9941461"/>
<accession>A0A1S0U4X1</accession>
<dbReference type="GeneID" id="9941461"/>
<evidence type="ECO:0000256" key="1">
    <source>
        <dbReference type="SAM" id="Phobius"/>
    </source>
</evidence>